<evidence type="ECO:0000256" key="1">
    <source>
        <dbReference type="SAM" id="MobiDB-lite"/>
    </source>
</evidence>
<comment type="caution">
    <text evidence="2">The sequence shown here is derived from an EMBL/GenBank/DDBJ whole genome shotgun (WGS) entry which is preliminary data.</text>
</comment>
<accession>A0A842HXK8</accession>
<dbReference type="EMBL" id="JACJVJ010000001">
    <property type="protein sequence ID" value="MBC2777071.1"/>
    <property type="molecule type" value="Genomic_DNA"/>
</dbReference>
<feature type="region of interest" description="Disordered" evidence="1">
    <location>
        <begin position="1"/>
        <end position="69"/>
    </location>
</feature>
<evidence type="ECO:0000313" key="2">
    <source>
        <dbReference type="EMBL" id="MBC2777071.1"/>
    </source>
</evidence>
<sequence length="69" mass="7121">MTDKKKTEELKDAELDDVQGGGNMEIQKPAATKSGDGSVRTADGFLSSGHTTGSNILSSGHGTNNVKAE</sequence>
<reference evidence="2 3" key="1">
    <citation type="submission" date="2020-08" db="EMBL/GenBank/DDBJ databases">
        <title>Draft genome sequence of Parasphingopyxis sp. GrpM-11.</title>
        <authorList>
            <person name="Oh J."/>
            <person name="Roh D.-H."/>
        </authorList>
    </citation>
    <scope>NUCLEOTIDE SEQUENCE [LARGE SCALE GENOMIC DNA]</scope>
    <source>
        <strain evidence="2 3">GrpM-11</strain>
    </source>
</reference>
<keyword evidence="3" id="KW-1185">Reference proteome</keyword>
<proteinExistence type="predicted"/>
<dbReference type="Proteomes" id="UP000564378">
    <property type="component" value="Unassembled WGS sequence"/>
</dbReference>
<protein>
    <submittedName>
        <fullName evidence="2">Uncharacterized protein</fullName>
    </submittedName>
</protein>
<organism evidence="2 3">
    <name type="scientific">Parasphingopyxis marina</name>
    <dbReference type="NCBI Taxonomy" id="2761622"/>
    <lineage>
        <taxon>Bacteria</taxon>
        <taxon>Pseudomonadati</taxon>
        <taxon>Pseudomonadota</taxon>
        <taxon>Alphaproteobacteria</taxon>
        <taxon>Sphingomonadales</taxon>
        <taxon>Sphingomonadaceae</taxon>
        <taxon>Parasphingopyxis</taxon>
    </lineage>
</organism>
<gene>
    <name evidence="2" type="ORF">H6P80_05485</name>
</gene>
<evidence type="ECO:0000313" key="3">
    <source>
        <dbReference type="Proteomes" id="UP000564378"/>
    </source>
</evidence>
<dbReference type="AlphaFoldDB" id="A0A842HXK8"/>
<feature type="compositionally biased region" description="Basic and acidic residues" evidence="1">
    <location>
        <begin position="1"/>
        <end position="13"/>
    </location>
</feature>
<feature type="compositionally biased region" description="Polar residues" evidence="1">
    <location>
        <begin position="48"/>
        <end position="69"/>
    </location>
</feature>
<dbReference type="RefSeq" id="WP_185800303.1">
    <property type="nucleotide sequence ID" value="NZ_JACJVJ010000001.1"/>
</dbReference>
<name>A0A842HXK8_9SPHN</name>